<organism evidence="1 2">
    <name type="scientific">Paramuricea clavata</name>
    <name type="common">Red gorgonian</name>
    <name type="synonym">Violescent sea-whip</name>
    <dbReference type="NCBI Taxonomy" id="317549"/>
    <lineage>
        <taxon>Eukaryota</taxon>
        <taxon>Metazoa</taxon>
        <taxon>Cnidaria</taxon>
        <taxon>Anthozoa</taxon>
        <taxon>Octocorallia</taxon>
        <taxon>Malacalcyonacea</taxon>
        <taxon>Plexauridae</taxon>
        <taxon>Paramuricea</taxon>
    </lineage>
</organism>
<protein>
    <submittedName>
        <fullName evidence="1">Uncharacterized protein</fullName>
    </submittedName>
</protein>
<reference evidence="1" key="1">
    <citation type="submission" date="2020-04" db="EMBL/GenBank/DDBJ databases">
        <authorList>
            <person name="Alioto T."/>
            <person name="Alioto T."/>
            <person name="Gomez Garrido J."/>
        </authorList>
    </citation>
    <scope>NUCLEOTIDE SEQUENCE</scope>
    <source>
        <strain evidence="1">A484AB</strain>
    </source>
</reference>
<comment type="caution">
    <text evidence="1">The sequence shown here is derived from an EMBL/GenBank/DDBJ whole genome shotgun (WGS) entry which is preliminary data.</text>
</comment>
<dbReference type="AlphaFoldDB" id="A0A6S7K0G2"/>
<evidence type="ECO:0000313" key="2">
    <source>
        <dbReference type="Proteomes" id="UP001152795"/>
    </source>
</evidence>
<name>A0A6S7K0G2_PARCT</name>
<accession>A0A6S7K0G2</accession>
<gene>
    <name evidence="1" type="ORF">PACLA_8A078060</name>
</gene>
<dbReference type="Proteomes" id="UP001152795">
    <property type="component" value="Unassembled WGS sequence"/>
</dbReference>
<evidence type="ECO:0000313" key="1">
    <source>
        <dbReference type="EMBL" id="CAB4015248.1"/>
    </source>
</evidence>
<sequence length="112" mass="12407">MDTIHISNSACLAAAKALQALSHLQPGFASNVSPRLTENQRQQSSITNTQLSQQTVEQSGQMPQNVNNSMQSRLQSCFPTIASRQTISILQEMAESLNRKHGKLEELDDLRK</sequence>
<keyword evidence="2" id="KW-1185">Reference proteome</keyword>
<proteinExistence type="predicted"/>
<dbReference type="EMBL" id="CACRXK020008642">
    <property type="protein sequence ID" value="CAB4015248.1"/>
    <property type="molecule type" value="Genomic_DNA"/>
</dbReference>